<dbReference type="GO" id="GO:0000162">
    <property type="term" value="P:L-tryptophan biosynthetic process"/>
    <property type="evidence" value="ECO:0007669"/>
    <property type="project" value="TreeGrafter"/>
</dbReference>
<proteinExistence type="inferred from homology"/>
<dbReference type="Proteomes" id="UP000664534">
    <property type="component" value="Unassembled WGS sequence"/>
</dbReference>
<dbReference type="PROSITE" id="PS51273">
    <property type="entry name" value="GATASE_TYPE_1"/>
    <property type="match status" value="1"/>
</dbReference>
<dbReference type="GO" id="GO:0008153">
    <property type="term" value="P:4-aminobenzoate biosynthetic process"/>
    <property type="evidence" value="ECO:0007669"/>
    <property type="project" value="TreeGrafter"/>
</dbReference>
<dbReference type="AlphaFoldDB" id="A0A8H3EI44"/>
<organism evidence="14 15">
    <name type="scientific">Imshaugia aleurites</name>
    <dbReference type="NCBI Taxonomy" id="172621"/>
    <lineage>
        <taxon>Eukaryota</taxon>
        <taxon>Fungi</taxon>
        <taxon>Dikarya</taxon>
        <taxon>Ascomycota</taxon>
        <taxon>Pezizomycotina</taxon>
        <taxon>Lecanoromycetes</taxon>
        <taxon>OSLEUM clade</taxon>
        <taxon>Lecanoromycetidae</taxon>
        <taxon>Lecanorales</taxon>
        <taxon>Lecanorineae</taxon>
        <taxon>Parmeliaceae</taxon>
        <taxon>Imshaugia</taxon>
    </lineage>
</organism>
<dbReference type="PRINTS" id="PR00099">
    <property type="entry name" value="CPSGATASE"/>
</dbReference>
<keyword evidence="15" id="KW-1185">Reference proteome</keyword>
<dbReference type="GO" id="GO:0005737">
    <property type="term" value="C:cytoplasm"/>
    <property type="evidence" value="ECO:0007669"/>
    <property type="project" value="TreeGrafter"/>
</dbReference>
<evidence type="ECO:0000259" key="13">
    <source>
        <dbReference type="Pfam" id="PF04715"/>
    </source>
</evidence>
<dbReference type="GO" id="GO:0046656">
    <property type="term" value="P:folic acid biosynthetic process"/>
    <property type="evidence" value="ECO:0007669"/>
    <property type="project" value="UniProtKB-KW"/>
</dbReference>
<evidence type="ECO:0000256" key="8">
    <source>
        <dbReference type="ARBA" id="ARBA00031329"/>
    </source>
</evidence>
<dbReference type="SUPFAM" id="SSF52317">
    <property type="entry name" value="Class I glutamine amidotransferase-like"/>
    <property type="match status" value="1"/>
</dbReference>
<dbReference type="Pfam" id="PF04715">
    <property type="entry name" value="Anth_synt_I_N"/>
    <property type="match status" value="1"/>
</dbReference>
<feature type="domain" description="Glutamine amidotransferase" evidence="11">
    <location>
        <begin position="11"/>
        <end position="146"/>
    </location>
</feature>
<dbReference type="InterPro" id="IPR029062">
    <property type="entry name" value="Class_I_gatase-like"/>
</dbReference>
<feature type="compositionally biased region" description="Basic and acidic residues" evidence="10">
    <location>
        <begin position="720"/>
        <end position="736"/>
    </location>
</feature>
<dbReference type="Gene3D" id="3.60.120.10">
    <property type="entry name" value="Anthranilate synthase"/>
    <property type="match status" value="1"/>
</dbReference>
<name>A0A8H3EI44_9LECA</name>
<keyword evidence="6" id="KW-0289">Folate biosynthesis</keyword>
<dbReference type="CDD" id="cd01743">
    <property type="entry name" value="GATase1_Anthranilate_Synthase"/>
    <property type="match status" value="1"/>
</dbReference>
<dbReference type="PRINTS" id="PR00097">
    <property type="entry name" value="ANTSNTHASEII"/>
</dbReference>
<evidence type="ECO:0000256" key="1">
    <source>
        <dbReference type="ARBA" id="ARBA00001000"/>
    </source>
</evidence>
<feature type="region of interest" description="Disordered" evidence="10">
    <location>
        <begin position="720"/>
        <end position="753"/>
    </location>
</feature>
<evidence type="ECO:0000313" key="15">
    <source>
        <dbReference type="Proteomes" id="UP000664534"/>
    </source>
</evidence>
<evidence type="ECO:0000256" key="2">
    <source>
        <dbReference type="ARBA" id="ARBA00005009"/>
    </source>
</evidence>
<evidence type="ECO:0000259" key="12">
    <source>
        <dbReference type="Pfam" id="PF00425"/>
    </source>
</evidence>
<dbReference type="UniPathway" id="UPA00077">
    <property type="reaction ID" value="UER00149"/>
</dbReference>
<sequence length="896" mass="99005">MPHATTHRVLFIDAYDSFTNNIIALLETNLRVEVTTIKINEAIPDFAAFLRPFSAVIAGPGPGDPRNCKDVGWIGELWKLEGQDVLPVLGICLGFQSLVLAFGGTIDRLREPRHGIVRKVRGSGEGIFRGIEEVETVQYHSLCASIGPESKHERTESCDSSKKPLLKCLDLRPLAWDYDMDNTGDRTDESFSVNPPRVLVAVEHKTKPFFGLQFHAESICSNSNAGKVIEAWWEIAKKWRRPSRYVEPLSSLLRSFSADLRDVQVGSRDENMLPKYQRAIEDSKTSSISSNGTSDGVEPDQIPVEALKGCNGVYHPRRHGRRCTVQVLTSLIDVGDATVPSVCEKLYLTDGEAVILDSELHQRHDVGEHSIIGLLSPDSLRLECQVGTNEVRRIHDGQSEIINLQHCGGSIFSYLKSFMSQYKVECSNTGVPFWGGLMGFISYEACLETIGITQSQARTRESSQRPDLSFIFVERSIVFDHFHQKIHIQTIKPGDQDWVDKTTLRLKSTRPTTPKSSRPSHLFPDARMSLPDAASYQAKVRACQSAIRAGDSYELCLTNQATIHVPNRLKSWPLYLRLRSLNPAPFSAYLRLGKLTLLSSSPERFLRWSRPKKPSGPSTDDAFDGAEKAISCQFRPIKGTVKRQPDPNLPPITLAEATALLATPKERAENLMIVDLIRHDLYGVVGSGRVSVPKLMVVEEYATLFQLVSVVEGTLTIKDANNDDVHCDNNSEDSSRPAENNPDYPSTEKTLHGTHAPKAGIDILAASLPPGSMTGAPKLRSCQILRSLESRPRGIYSGVLGYMDVGGGGDFSVVIRSTVRWDDDNAVSEPETDSMTNNDVATDRDAEKQHVNGDEWTIGAGGAVTSLSTEEGEWEEMIAKLRSTLRLFEGDGQGGK</sequence>
<keyword evidence="7" id="KW-0315">Glutamine amidotransferase</keyword>
<protein>
    <recommendedName>
        <fullName evidence="4">aminodeoxychorismate synthase</fullName>
        <ecNumber evidence="4">2.6.1.85</ecNumber>
    </recommendedName>
    <alternativeName>
        <fullName evidence="8">Para-aminobenzoate synthase</fullName>
    </alternativeName>
    <alternativeName>
        <fullName evidence="9">p-aminobenzoic acid synthase</fullName>
    </alternativeName>
</protein>
<evidence type="ECO:0000256" key="10">
    <source>
        <dbReference type="SAM" id="MobiDB-lite"/>
    </source>
</evidence>
<evidence type="ECO:0000256" key="6">
    <source>
        <dbReference type="ARBA" id="ARBA00022909"/>
    </source>
</evidence>
<dbReference type="InterPro" id="IPR006805">
    <property type="entry name" value="Anth_synth_I_N"/>
</dbReference>
<dbReference type="InterPro" id="IPR019999">
    <property type="entry name" value="Anth_synth_I-like"/>
</dbReference>
<dbReference type="InterPro" id="IPR006221">
    <property type="entry name" value="TrpG/PapA_dom"/>
</dbReference>
<reference evidence="14" key="1">
    <citation type="submission" date="2021-03" db="EMBL/GenBank/DDBJ databases">
        <authorList>
            <person name="Tagirdzhanova G."/>
        </authorList>
    </citation>
    <scope>NUCLEOTIDE SEQUENCE</scope>
</reference>
<feature type="region of interest" description="Disordered" evidence="10">
    <location>
        <begin position="281"/>
        <end position="300"/>
    </location>
</feature>
<gene>
    <name evidence="14" type="ORF">IMSHALPRED_003952</name>
</gene>
<dbReference type="GO" id="GO:0046654">
    <property type="term" value="P:tetrahydrofolate biosynthetic process"/>
    <property type="evidence" value="ECO:0007669"/>
    <property type="project" value="UniProtKB-UniPathway"/>
</dbReference>
<feature type="domain" description="Chorismate-utilising enzyme C-terminal" evidence="12">
    <location>
        <begin position="758"/>
        <end position="823"/>
    </location>
</feature>
<evidence type="ECO:0000256" key="3">
    <source>
        <dbReference type="ARBA" id="ARBA00005970"/>
    </source>
</evidence>
<dbReference type="GO" id="GO:0046820">
    <property type="term" value="F:4-amino-4-deoxychorismate synthase activity"/>
    <property type="evidence" value="ECO:0007669"/>
    <property type="project" value="UniProtKB-EC"/>
</dbReference>
<dbReference type="Gene3D" id="3.40.50.880">
    <property type="match status" value="1"/>
</dbReference>
<comment type="similarity">
    <text evidence="3">In the C-terminal section; belongs to the anthranilate synthase component I family.</text>
</comment>
<evidence type="ECO:0000256" key="7">
    <source>
        <dbReference type="ARBA" id="ARBA00022962"/>
    </source>
</evidence>
<dbReference type="Pfam" id="PF00425">
    <property type="entry name" value="Chorismate_bind"/>
    <property type="match status" value="2"/>
</dbReference>
<dbReference type="SUPFAM" id="SSF56322">
    <property type="entry name" value="ADC synthase"/>
    <property type="match status" value="2"/>
</dbReference>
<feature type="compositionally biased region" description="Low complexity" evidence="10">
    <location>
        <begin position="285"/>
        <end position="296"/>
    </location>
</feature>
<dbReference type="EC" id="2.6.1.85" evidence="4"/>
<dbReference type="EMBL" id="CAJPDT010000002">
    <property type="protein sequence ID" value="CAF9905733.1"/>
    <property type="molecule type" value="Genomic_DNA"/>
</dbReference>
<feature type="domain" description="Anthranilate synthase component I N-terminal" evidence="13">
    <location>
        <begin position="337"/>
        <end position="488"/>
    </location>
</feature>
<comment type="catalytic activity">
    <reaction evidence="1">
        <text>chorismate + L-glutamine = 4-amino-4-deoxychorismate + L-glutamate</text>
        <dbReference type="Rhea" id="RHEA:11672"/>
        <dbReference type="ChEBI" id="CHEBI:29748"/>
        <dbReference type="ChEBI" id="CHEBI:29985"/>
        <dbReference type="ChEBI" id="CHEBI:58359"/>
        <dbReference type="ChEBI" id="CHEBI:58406"/>
        <dbReference type="EC" id="2.6.1.85"/>
    </reaction>
</comment>
<dbReference type="OrthoDB" id="64220at2759"/>
<comment type="pathway">
    <text evidence="2">Cofactor biosynthesis; tetrahydrofolate biosynthesis; 4-aminobenzoate from chorismate: step 1/2.</text>
</comment>
<evidence type="ECO:0000256" key="4">
    <source>
        <dbReference type="ARBA" id="ARBA00013139"/>
    </source>
</evidence>
<evidence type="ECO:0000256" key="5">
    <source>
        <dbReference type="ARBA" id="ARBA00022679"/>
    </source>
</evidence>
<comment type="caution">
    <text evidence="14">The sequence shown here is derived from an EMBL/GenBank/DDBJ whole genome shotgun (WGS) entry which is preliminary data.</text>
</comment>
<evidence type="ECO:0000313" key="14">
    <source>
        <dbReference type="EMBL" id="CAF9905733.1"/>
    </source>
</evidence>
<accession>A0A8H3EI44</accession>
<feature type="domain" description="Chorismate-utilising enzyme C-terminal" evidence="12">
    <location>
        <begin position="534"/>
        <end position="716"/>
    </location>
</feature>
<dbReference type="PANTHER" id="PTHR11236">
    <property type="entry name" value="AMINOBENZOATE/ANTHRANILATE SYNTHASE"/>
    <property type="match status" value="1"/>
</dbReference>
<dbReference type="InterPro" id="IPR005801">
    <property type="entry name" value="ADC_synthase"/>
</dbReference>
<keyword evidence="5" id="KW-0808">Transferase</keyword>
<evidence type="ECO:0000256" key="9">
    <source>
        <dbReference type="ARBA" id="ARBA00031904"/>
    </source>
</evidence>
<dbReference type="InterPro" id="IPR017926">
    <property type="entry name" value="GATASE"/>
</dbReference>
<dbReference type="Pfam" id="PF00117">
    <property type="entry name" value="GATase"/>
    <property type="match status" value="1"/>
</dbReference>
<dbReference type="InterPro" id="IPR015890">
    <property type="entry name" value="Chorismate_C"/>
</dbReference>
<dbReference type="PANTHER" id="PTHR11236:SF18">
    <property type="entry name" value="AMINODEOXYCHORISMATE SYNTHASE"/>
    <property type="match status" value="1"/>
</dbReference>
<evidence type="ECO:0000259" key="11">
    <source>
        <dbReference type="Pfam" id="PF00117"/>
    </source>
</evidence>